<keyword evidence="3" id="KW-1185">Reference proteome</keyword>
<proteinExistence type="predicted"/>
<dbReference type="SUPFAM" id="SSF53474">
    <property type="entry name" value="alpha/beta-Hydrolases"/>
    <property type="match status" value="1"/>
</dbReference>
<organism evidence="2 3">
    <name type="scientific">Leucobacter coleopterorum</name>
    <dbReference type="NCBI Taxonomy" id="2714933"/>
    <lineage>
        <taxon>Bacteria</taxon>
        <taxon>Bacillati</taxon>
        <taxon>Actinomycetota</taxon>
        <taxon>Actinomycetes</taxon>
        <taxon>Micrococcales</taxon>
        <taxon>Microbacteriaceae</taxon>
        <taxon>Leucobacter</taxon>
    </lineage>
</organism>
<feature type="domain" description="AB hydrolase-1" evidence="1">
    <location>
        <begin position="21"/>
        <end position="202"/>
    </location>
</feature>
<dbReference type="Pfam" id="PF12697">
    <property type="entry name" value="Abhydrolase_6"/>
    <property type="match status" value="1"/>
</dbReference>
<dbReference type="GO" id="GO:0016787">
    <property type="term" value="F:hydrolase activity"/>
    <property type="evidence" value="ECO:0007669"/>
    <property type="project" value="UniProtKB-KW"/>
</dbReference>
<dbReference type="InterPro" id="IPR029058">
    <property type="entry name" value="AB_hydrolase_fold"/>
</dbReference>
<dbReference type="RefSeq" id="WP_166328536.1">
    <property type="nucleotide sequence ID" value="NZ_CP049933.1"/>
</dbReference>
<dbReference type="InterPro" id="IPR000073">
    <property type="entry name" value="AB_hydrolase_1"/>
</dbReference>
<protein>
    <submittedName>
        <fullName evidence="2">Alpha/beta hydrolase</fullName>
    </submittedName>
</protein>
<reference evidence="2 3" key="1">
    <citation type="submission" date="2020-03" db="EMBL/GenBank/DDBJ databases">
        <title>Leucobacter sp. nov., isolated from beetles.</title>
        <authorList>
            <person name="Hyun D.-W."/>
            <person name="Bae J.-W."/>
        </authorList>
    </citation>
    <scope>NUCLEOTIDE SEQUENCE [LARGE SCALE GENOMIC DNA]</scope>
    <source>
        <strain evidence="2 3">HDW9A</strain>
    </source>
</reference>
<keyword evidence="2" id="KW-0378">Hydrolase</keyword>
<dbReference type="Gene3D" id="3.40.50.1820">
    <property type="entry name" value="alpha/beta hydrolase"/>
    <property type="match status" value="1"/>
</dbReference>
<dbReference type="EMBL" id="CP049933">
    <property type="protein sequence ID" value="QIM17726.1"/>
    <property type="molecule type" value="Genomic_DNA"/>
</dbReference>
<evidence type="ECO:0000259" key="1">
    <source>
        <dbReference type="Pfam" id="PF12697"/>
    </source>
</evidence>
<accession>A0ABX6JTW4</accession>
<evidence type="ECO:0000313" key="2">
    <source>
        <dbReference type="EMBL" id="QIM17726.1"/>
    </source>
</evidence>
<evidence type="ECO:0000313" key="3">
    <source>
        <dbReference type="Proteomes" id="UP000503441"/>
    </source>
</evidence>
<name>A0ABX6JTW4_9MICO</name>
<gene>
    <name evidence="2" type="ORF">G7066_01620</name>
</gene>
<dbReference type="Proteomes" id="UP000503441">
    <property type="component" value="Chromosome"/>
</dbReference>
<sequence length="287" mass="31603">MKSGNSIAYSGNFRNVKTVFVVLSGLGVPAEAYTWLAAHLKSHTPDSGVLLVERAGYGGSAWRASGDDRMARATEDLADLLSRLQVEDSFVVGVGHSLGGEVLRRISWEHPSLFDAYMLLDATNPAQFDDGVFPQWEKDNMLAQIRKDEVIAKLGFGSLMVPAIPTTELPASYRRRADIAQRDSKIWTSARKELKSLFDSKLRKKAQLFSPGSRGLVFAAEATYNKPELKKLQDDIAREVMTTNGDPSSSQPIIIDGDHMDMVLRSTHAARVALEISLFVSSGNEFR</sequence>